<sequence length="67" mass="7965">MSFKELQQLRERLQRRLINAIVLAIGLLVLRQFTTTMIVVFAFFTCVLYTAAILLLWSWVLWQLAHR</sequence>
<evidence type="ECO:0000313" key="2">
    <source>
        <dbReference type="EMBL" id="GEK29465.1"/>
    </source>
</evidence>
<feature type="transmembrane region" description="Helical" evidence="1">
    <location>
        <begin position="16"/>
        <end position="33"/>
    </location>
</feature>
<dbReference type="RefSeq" id="WP_057809373.1">
    <property type="nucleotide sequence ID" value="NZ_BJUD01000058.1"/>
</dbReference>
<dbReference type="Proteomes" id="UP000051139">
    <property type="component" value="Unassembled WGS sequence"/>
</dbReference>
<dbReference type="EMBL" id="JQCB01000003">
    <property type="protein sequence ID" value="KRN96692.1"/>
    <property type="molecule type" value="Genomic_DNA"/>
</dbReference>
<proteinExistence type="predicted"/>
<keyword evidence="4" id="KW-1185">Reference proteome</keyword>
<protein>
    <submittedName>
        <fullName evidence="3">Uncharacterized protein</fullName>
    </submittedName>
</protein>
<evidence type="ECO:0000256" key="1">
    <source>
        <dbReference type="SAM" id="Phobius"/>
    </source>
</evidence>
<keyword evidence="1" id="KW-0812">Transmembrane</keyword>
<comment type="caution">
    <text evidence="3">The sequence shown here is derived from an EMBL/GenBank/DDBJ whole genome shotgun (WGS) entry which is preliminary data.</text>
</comment>
<evidence type="ECO:0000313" key="3">
    <source>
        <dbReference type="EMBL" id="KRN96692.1"/>
    </source>
</evidence>
<dbReference type="PATRIC" id="fig|348151.3.peg.1255"/>
<keyword evidence="1" id="KW-1133">Transmembrane helix</keyword>
<reference evidence="3 4" key="1">
    <citation type="journal article" date="2015" name="Genome Announc.">
        <title>Expanding the biotechnology potential of lactobacilli through comparative genomics of 213 strains and associated genera.</title>
        <authorList>
            <person name="Sun Z."/>
            <person name="Harris H.M."/>
            <person name="McCann A."/>
            <person name="Guo C."/>
            <person name="Argimon S."/>
            <person name="Zhang W."/>
            <person name="Yang X."/>
            <person name="Jeffery I.B."/>
            <person name="Cooney J.C."/>
            <person name="Kagawa T.F."/>
            <person name="Liu W."/>
            <person name="Song Y."/>
            <person name="Salvetti E."/>
            <person name="Wrobel A."/>
            <person name="Rasinkangas P."/>
            <person name="Parkhill J."/>
            <person name="Rea M.C."/>
            <person name="O'Sullivan O."/>
            <person name="Ritari J."/>
            <person name="Douillard F.P."/>
            <person name="Paul Ross R."/>
            <person name="Yang R."/>
            <person name="Briner A.E."/>
            <person name="Felis G.E."/>
            <person name="de Vos W.M."/>
            <person name="Barrangou R."/>
            <person name="Klaenhammer T.R."/>
            <person name="Caufield P.W."/>
            <person name="Cui Y."/>
            <person name="Zhang H."/>
            <person name="O'Toole P.W."/>
        </authorList>
    </citation>
    <scope>NUCLEOTIDE SEQUENCE [LARGE SCALE GENOMIC DNA]</scope>
    <source>
        <strain evidence="3 4">DSM 22696</strain>
    </source>
</reference>
<reference evidence="2 5" key="2">
    <citation type="submission" date="2019-07" db="EMBL/GenBank/DDBJ databases">
        <title>Whole genome shotgun sequence of Lactobacillus siliginis NBRC 101315.</title>
        <authorList>
            <person name="Hosoyama A."/>
            <person name="Uohara A."/>
            <person name="Ohji S."/>
            <person name="Ichikawa N."/>
        </authorList>
    </citation>
    <scope>NUCLEOTIDE SEQUENCE [LARGE SCALE GENOMIC DNA]</scope>
    <source>
        <strain evidence="2 5">NBRC 101315</strain>
    </source>
</reference>
<keyword evidence="1" id="KW-0472">Membrane</keyword>
<dbReference type="Proteomes" id="UP000321429">
    <property type="component" value="Unassembled WGS sequence"/>
</dbReference>
<dbReference type="STRING" id="348151.IV55_GL001224"/>
<name>A0A0R2LEU3_9LACO</name>
<feature type="transmembrane region" description="Helical" evidence="1">
    <location>
        <begin position="39"/>
        <end position="62"/>
    </location>
</feature>
<accession>A0A0R2LEU3</accession>
<gene>
    <name evidence="3" type="ORF">IV55_GL001224</name>
    <name evidence="2" type="ORF">LSI01_17760</name>
</gene>
<evidence type="ECO:0000313" key="4">
    <source>
        <dbReference type="Proteomes" id="UP000051139"/>
    </source>
</evidence>
<dbReference type="EMBL" id="BJUD01000058">
    <property type="protein sequence ID" value="GEK29465.1"/>
    <property type="molecule type" value="Genomic_DNA"/>
</dbReference>
<evidence type="ECO:0000313" key="5">
    <source>
        <dbReference type="Proteomes" id="UP000321429"/>
    </source>
</evidence>
<organism evidence="3 4">
    <name type="scientific">Furfurilactobacillus siliginis</name>
    <dbReference type="NCBI Taxonomy" id="348151"/>
    <lineage>
        <taxon>Bacteria</taxon>
        <taxon>Bacillati</taxon>
        <taxon>Bacillota</taxon>
        <taxon>Bacilli</taxon>
        <taxon>Lactobacillales</taxon>
        <taxon>Lactobacillaceae</taxon>
        <taxon>Furfurilactobacillus</taxon>
    </lineage>
</organism>
<dbReference type="AlphaFoldDB" id="A0A0R2LEU3"/>